<organism evidence="3 4">
    <name type="scientific">Xyrichtys novacula</name>
    <name type="common">Pearly razorfish</name>
    <name type="synonym">Hemipteronotus novacula</name>
    <dbReference type="NCBI Taxonomy" id="13765"/>
    <lineage>
        <taxon>Eukaryota</taxon>
        <taxon>Metazoa</taxon>
        <taxon>Chordata</taxon>
        <taxon>Craniata</taxon>
        <taxon>Vertebrata</taxon>
        <taxon>Euteleostomi</taxon>
        <taxon>Actinopterygii</taxon>
        <taxon>Neopterygii</taxon>
        <taxon>Teleostei</taxon>
        <taxon>Neoteleostei</taxon>
        <taxon>Acanthomorphata</taxon>
        <taxon>Eupercaria</taxon>
        <taxon>Labriformes</taxon>
        <taxon>Labridae</taxon>
        <taxon>Xyrichtys</taxon>
    </lineage>
</organism>
<dbReference type="GO" id="GO:0005677">
    <property type="term" value="C:chromatin silencing complex"/>
    <property type="evidence" value="ECO:0007669"/>
    <property type="project" value="TreeGrafter"/>
</dbReference>
<evidence type="ECO:0000256" key="1">
    <source>
        <dbReference type="SAM" id="MobiDB-lite"/>
    </source>
</evidence>
<feature type="compositionally biased region" description="Basic and acidic residues" evidence="1">
    <location>
        <begin position="288"/>
        <end position="301"/>
    </location>
</feature>
<feature type="compositionally biased region" description="Basic and acidic residues" evidence="1">
    <location>
        <begin position="230"/>
        <end position="255"/>
    </location>
</feature>
<keyword evidence="4" id="KW-1185">Reference proteome</keyword>
<evidence type="ECO:0000313" key="3">
    <source>
        <dbReference type="EMBL" id="CAJ1077411.1"/>
    </source>
</evidence>
<feature type="compositionally biased region" description="Polar residues" evidence="1">
    <location>
        <begin position="785"/>
        <end position="797"/>
    </location>
</feature>
<feature type="compositionally biased region" description="Polar residues" evidence="1">
    <location>
        <begin position="482"/>
        <end position="500"/>
    </location>
</feature>
<evidence type="ECO:0000259" key="2">
    <source>
        <dbReference type="PROSITE" id="PS51038"/>
    </source>
</evidence>
<feature type="compositionally biased region" description="Basic residues" evidence="1">
    <location>
        <begin position="302"/>
        <end position="311"/>
    </location>
</feature>
<dbReference type="PANTHER" id="PTHR46576:SF1">
    <property type="entry name" value="BROMO ADJACENT HOMOLOGY DOMAIN-CONTAINING 1 PROTEIN"/>
    <property type="match status" value="1"/>
</dbReference>
<feature type="domain" description="BAH" evidence="2">
    <location>
        <begin position="897"/>
        <end position="1050"/>
    </location>
</feature>
<dbReference type="CDD" id="cd04714">
    <property type="entry name" value="BAH_BAHCC1"/>
    <property type="match status" value="1"/>
</dbReference>
<feature type="region of interest" description="Disordered" evidence="1">
    <location>
        <begin position="471"/>
        <end position="528"/>
    </location>
</feature>
<name>A0AAV1GW04_XYRNO</name>
<dbReference type="Pfam" id="PF01426">
    <property type="entry name" value="BAH"/>
    <property type="match status" value="1"/>
</dbReference>
<sequence length="1051" mass="117391">MWPLKAPREPFSWPWSHFKPNRFVSRCFHAAYPSQCPVKANHASLPEKLRELIQGDNPPSLPRVDTPLKTSPRCHHMLQHRRRMFLLFSFETSLSHIVDDQVSSSGVAKHQRHFVFISCIVGLDLPYLAVWKTRCPDWLLTPLQIRRDSACLPACCHTELWYGPVEKHVMTHARQKGSLRRSDSSAEWWDNCPLWPHGGAMGDAWPERSLRFGRTKKISEIVKHKKHPDKRMNDKRGKTEKSDQRRKLDQRGEKKRDRKSYPLRGRAGATDGEGLSCHVLLTRLEESVREQNRSEKREQKEARRHASLKPKPKQERKGERKEGKSLIKTKSKSISSSYSECLYDLQPRKRRLASLNAEAVNSLLLDRATDLQPAAKQARRQEEPLNGGALVDADPTRTSVCGSLKAPRGNIGKTSTSSHKLELCQSSKKVKKAKAKGREIWGMSQEILDAPAPRRLAGLNAAALLKLTSSSATSKQRVKSVPTATVTSDCKGPTATSTPKQKARVKLKNKGPPQKQTGRKDLSPHGSCTSCKNKADFEPKVEWDTGSCTHRLTKPGYQSRSMLAYPLKQVKEEQMETELSPYYCCPPEGSVEYCHRLAFFLGQQPYGESDEQPLNSAMTPVKRECLVTSPSLTHSHPHTALTLSPHPCLCTADHCFSSYYVHIAHPTHTGTSSASLAQRPLNFAPSSLCPNRMTGSKLLDPRVSHGSGLPHPAYCNTVGSPCYGDACGIGGYTYRSMPPVTSRGCTFSTGCTGCTHTIKTEGYSSPQGEHSPSLLVSPSMPMSTCPLSTVPTSTQTKPHLLTPLSGRDQPPARLKLARECPQSTKPSNGSLSISRTRQKQPSPPPSLSSAKQKRVSRRRATNGWRPVGAPSEREVFIAGEDETALRQCYEGVERDGEVIRVRDTVLLRSGPRKKSLPYVAKISALWEDPKTGELMMSLFWYYRPEHTQGGRDPSAHCENEIFASRHQDENSVACIEDRCYVLPLAQYCRFCALVRRRAEGAPPGSASVVPCRPDFAPPSHRCVPTDIDPELVYLCRHVYDFRYGRILKNLQ</sequence>
<feature type="region of interest" description="Disordered" evidence="1">
    <location>
        <begin position="761"/>
        <end position="867"/>
    </location>
</feature>
<dbReference type="Proteomes" id="UP001178508">
    <property type="component" value="Chromosome 17"/>
</dbReference>
<dbReference type="SMART" id="SM00439">
    <property type="entry name" value="BAH"/>
    <property type="match status" value="1"/>
</dbReference>
<dbReference type="InterPro" id="IPR043151">
    <property type="entry name" value="BAH_sf"/>
</dbReference>
<accession>A0AAV1GW04</accession>
<dbReference type="InterPro" id="IPR053032">
    <property type="entry name" value="BAH_domain-containing"/>
</dbReference>
<dbReference type="InterPro" id="IPR001025">
    <property type="entry name" value="BAH_dom"/>
</dbReference>
<dbReference type="PROSITE" id="PS51038">
    <property type="entry name" value="BAH"/>
    <property type="match status" value="1"/>
</dbReference>
<dbReference type="PANTHER" id="PTHR46576">
    <property type="entry name" value="BROMO ADJACENT HOMOLOGY DOMAIN-CONTAINING 1 PROTEIN"/>
    <property type="match status" value="1"/>
</dbReference>
<evidence type="ECO:0000313" key="4">
    <source>
        <dbReference type="Proteomes" id="UP001178508"/>
    </source>
</evidence>
<protein>
    <submittedName>
        <fullName evidence="3">Bromo adjacent homology domain-containing 1 protein-like</fullName>
    </submittedName>
</protein>
<dbReference type="EMBL" id="OY660880">
    <property type="protein sequence ID" value="CAJ1077411.1"/>
    <property type="molecule type" value="Genomic_DNA"/>
</dbReference>
<feature type="region of interest" description="Disordered" evidence="1">
    <location>
        <begin position="288"/>
        <end position="331"/>
    </location>
</feature>
<feature type="region of interest" description="Disordered" evidence="1">
    <location>
        <begin position="219"/>
        <end position="274"/>
    </location>
</feature>
<dbReference type="Gene3D" id="2.30.30.490">
    <property type="match status" value="1"/>
</dbReference>
<dbReference type="GO" id="GO:0045892">
    <property type="term" value="P:negative regulation of DNA-templated transcription"/>
    <property type="evidence" value="ECO:0007669"/>
    <property type="project" value="TreeGrafter"/>
</dbReference>
<dbReference type="GO" id="GO:0003682">
    <property type="term" value="F:chromatin binding"/>
    <property type="evidence" value="ECO:0007669"/>
    <property type="project" value="InterPro"/>
</dbReference>
<gene>
    <name evidence="3" type="ORF">XNOV1_A026354</name>
</gene>
<feature type="compositionally biased region" description="Basic and acidic residues" evidence="1">
    <location>
        <begin position="312"/>
        <end position="325"/>
    </location>
</feature>
<dbReference type="GO" id="GO:0031507">
    <property type="term" value="P:heterochromatin formation"/>
    <property type="evidence" value="ECO:0007669"/>
    <property type="project" value="TreeGrafter"/>
</dbReference>
<feature type="compositionally biased region" description="Basic residues" evidence="1">
    <location>
        <begin position="851"/>
        <end position="860"/>
    </location>
</feature>
<feature type="compositionally biased region" description="Polar residues" evidence="1">
    <location>
        <begin position="821"/>
        <end position="835"/>
    </location>
</feature>
<dbReference type="AlphaFoldDB" id="A0AAV1GW04"/>
<reference evidence="3" key="1">
    <citation type="submission" date="2023-08" db="EMBL/GenBank/DDBJ databases">
        <authorList>
            <person name="Alioto T."/>
            <person name="Alioto T."/>
            <person name="Gomez Garrido J."/>
        </authorList>
    </citation>
    <scope>NUCLEOTIDE SEQUENCE</scope>
</reference>
<proteinExistence type="predicted"/>
<feature type="compositionally biased region" description="Low complexity" evidence="1">
    <location>
        <begin position="771"/>
        <end position="783"/>
    </location>
</feature>
<dbReference type="GO" id="GO:0000976">
    <property type="term" value="F:transcription cis-regulatory region binding"/>
    <property type="evidence" value="ECO:0007669"/>
    <property type="project" value="TreeGrafter"/>
</dbReference>